<dbReference type="InterPro" id="IPR011711">
    <property type="entry name" value="GntR_C"/>
</dbReference>
<proteinExistence type="predicted"/>
<dbReference type="PANTHER" id="PTHR43537">
    <property type="entry name" value="TRANSCRIPTIONAL REGULATOR, GNTR FAMILY"/>
    <property type="match status" value="1"/>
</dbReference>
<feature type="domain" description="HTH gntR-type" evidence="4">
    <location>
        <begin position="17"/>
        <end position="84"/>
    </location>
</feature>
<keyword evidence="3" id="KW-0804">Transcription</keyword>
<evidence type="ECO:0000313" key="6">
    <source>
        <dbReference type="Proteomes" id="UP001500866"/>
    </source>
</evidence>
<evidence type="ECO:0000313" key="5">
    <source>
        <dbReference type="EMBL" id="GAA0610142.1"/>
    </source>
</evidence>
<organism evidence="5 6">
    <name type="scientific">Virgibacillus siamensis</name>
    <dbReference type="NCBI Taxonomy" id="480071"/>
    <lineage>
        <taxon>Bacteria</taxon>
        <taxon>Bacillati</taxon>
        <taxon>Bacillota</taxon>
        <taxon>Bacilli</taxon>
        <taxon>Bacillales</taxon>
        <taxon>Bacillaceae</taxon>
        <taxon>Virgibacillus</taxon>
    </lineage>
</organism>
<dbReference type="Gene3D" id="1.10.10.10">
    <property type="entry name" value="Winged helix-like DNA-binding domain superfamily/Winged helix DNA-binding domain"/>
    <property type="match status" value="1"/>
</dbReference>
<reference evidence="6" key="1">
    <citation type="journal article" date="2019" name="Int. J. Syst. Evol. Microbiol.">
        <title>The Global Catalogue of Microorganisms (GCM) 10K type strain sequencing project: providing services to taxonomists for standard genome sequencing and annotation.</title>
        <authorList>
            <consortium name="The Broad Institute Genomics Platform"/>
            <consortium name="The Broad Institute Genome Sequencing Center for Infectious Disease"/>
            <person name="Wu L."/>
            <person name="Ma J."/>
        </authorList>
    </citation>
    <scope>NUCLEOTIDE SEQUENCE [LARGE SCALE GENOMIC DNA]</scope>
    <source>
        <strain evidence="6">JCM 15395</strain>
    </source>
</reference>
<evidence type="ECO:0000256" key="2">
    <source>
        <dbReference type="ARBA" id="ARBA00023125"/>
    </source>
</evidence>
<dbReference type="InterPro" id="IPR000524">
    <property type="entry name" value="Tscrpt_reg_HTH_GntR"/>
</dbReference>
<name>A0ABP3RM29_9BACI</name>
<dbReference type="InterPro" id="IPR036388">
    <property type="entry name" value="WH-like_DNA-bd_sf"/>
</dbReference>
<sequence>MEKDIEKLSRVAPLSRQPLNVMVYENIKMGIVSGDLKPGTKLNEMQIAKQLNVSATPVREAFRHLQVEGLVETIPWRGTVVKEFTEKEIFEAYQCREALEVLATKLAVQQIDEEGLEKLQEQVDLSRDPGSVTDTVKINSSIHETILEYADNKRLQILLSQINDVVYHDRNISAYGIERREQIYQEHVELVNAFKARDTNRAEKAMSVHIQNGFEYIKMYKEKR</sequence>
<protein>
    <submittedName>
        <fullName evidence="5">GntR family transcriptional regulator</fullName>
    </submittedName>
</protein>
<evidence type="ECO:0000259" key="4">
    <source>
        <dbReference type="PROSITE" id="PS50949"/>
    </source>
</evidence>
<dbReference type="PANTHER" id="PTHR43537:SF24">
    <property type="entry name" value="GLUCONATE OPERON TRANSCRIPTIONAL REPRESSOR"/>
    <property type="match status" value="1"/>
</dbReference>
<dbReference type="EMBL" id="BAAADS010000022">
    <property type="protein sequence ID" value="GAA0610142.1"/>
    <property type="molecule type" value="Genomic_DNA"/>
</dbReference>
<dbReference type="PROSITE" id="PS50949">
    <property type="entry name" value="HTH_GNTR"/>
    <property type="match status" value="1"/>
</dbReference>
<dbReference type="SUPFAM" id="SSF48008">
    <property type="entry name" value="GntR ligand-binding domain-like"/>
    <property type="match status" value="1"/>
</dbReference>
<evidence type="ECO:0000256" key="1">
    <source>
        <dbReference type="ARBA" id="ARBA00023015"/>
    </source>
</evidence>
<dbReference type="Gene3D" id="1.20.120.530">
    <property type="entry name" value="GntR ligand-binding domain-like"/>
    <property type="match status" value="1"/>
</dbReference>
<evidence type="ECO:0000256" key="3">
    <source>
        <dbReference type="ARBA" id="ARBA00023163"/>
    </source>
</evidence>
<comment type="caution">
    <text evidence="5">The sequence shown here is derived from an EMBL/GenBank/DDBJ whole genome shotgun (WGS) entry which is preliminary data.</text>
</comment>
<keyword evidence="2" id="KW-0238">DNA-binding</keyword>
<keyword evidence="1" id="KW-0805">Transcription regulation</keyword>
<dbReference type="SUPFAM" id="SSF46785">
    <property type="entry name" value="Winged helix' DNA-binding domain"/>
    <property type="match status" value="1"/>
</dbReference>
<dbReference type="SMART" id="SM00345">
    <property type="entry name" value="HTH_GNTR"/>
    <property type="match status" value="1"/>
</dbReference>
<dbReference type="InterPro" id="IPR036390">
    <property type="entry name" value="WH_DNA-bd_sf"/>
</dbReference>
<dbReference type="Pfam" id="PF07729">
    <property type="entry name" value="FCD"/>
    <property type="match status" value="1"/>
</dbReference>
<gene>
    <name evidence="5" type="ORF">GCM10009001_29340</name>
</gene>
<dbReference type="Proteomes" id="UP001500866">
    <property type="component" value="Unassembled WGS sequence"/>
</dbReference>
<keyword evidence="6" id="KW-1185">Reference proteome</keyword>
<accession>A0ABP3RM29</accession>
<dbReference type="SMART" id="SM00895">
    <property type="entry name" value="FCD"/>
    <property type="match status" value="1"/>
</dbReference>
<dbReference type="Pfam" id="PF00392">
    <property type="entry name" value="GntR"/>
    <property type="match status" value="1"/>
</dbReference>
<dbReference type="RefSeq" id="WP_343814724.1">
    <property type="nucleotide sequence ID" value="NZ_BAAADS010000022.1"/>
</dbReference>
<dbReference type="CDD" id="cd07377">
    <property type="entry name" value="WHTH_GntR"/>
    <property type="match status" value="1"/>
</dbReference>
<dbReference type="InterPro" id="IPR008920">
    <property type="entry name" value="TF_FadR/GntR_C"/>
</dbReference>